<dbReference type="Proteomes" id="UP001209878">
    <property type="component" value="Unassembled WGS sequence"/>
</dbReference>
<dbReference type="GO" id="GO:0000139">
    <property type="term" value="C:Golgi membrane"/>
    <property type="evidence" value="ECO:0007669"/>
    <property type="project" value="InterPro"/>
</dbReference>
<proteinExistence type="predicted"/>
<dbReference type="AlphaFoldDB" id="A0AAD9KY50"/>
<keyword evidence="3" id="KW-1185">Reference proteome</keyword>
<sequence>MSFLIGRCRRVTCNVRRKPLQLFHPDRWLGYTRDLLQIIELISIGVVGGSLYLLASLLLFRSHDLSILRRKYKTFLCGALYSILVAVVIGRQNVHAVQRLSAYFYGVSPAPHCCSLL</sequence>
<keyword evidence="1" id="KW-1133">Transmembrane helix</keyword>
<keyword evidence="1" id="KW-0472">Membrane</keyword>
<evidence type="ECO:0000313" key="2">
    <source>
        <dbReference type="EMBL" id="KAK2179824.1"/>
    </source>
</evidence>
<dbReference type="PANTHER" id="PTHR31410:SF1">
    <property type="entry name" value="POST-GPI ATTACHMENT TO PROTEINS FACTOR 4"/>
    <property type="match status" value="1"/>
</dbReference>
<protein>
    <submittedName>
        <fullName evidence="2">Uncharacterized protein</fullName>
    </submittedName>
</protein>
<dbReference type="InterPro" id="IPR029675">
    <property type="entry name" value="PGAP4"/>
</dbReference>
<reference evidence="2" key="1">
    <citation type="journal article" date="2023" name="Mol. Biol. Evol.">
        <title>Third-Generation Sequencing Reveals the Adaptive Role of the Epigenome in Three Deep-Sea Polychaetes.</title>
        <authorList>
            <person name="Perez M."/>
            <person name="Aroh O."/>
            <person name="Sun Y."/>
            <person name="Lan Y."/>
            <person name="Juniper S.K."/>
            <person name="Young C.R."/>
            <person name="Angers B."/>
            <person name="Qian P.Y."/>
        </authorList>
    </citation>
    <scope>NUCLEOTIDE SEQUENCE</scope>
    <source>
        <strain evidence="2">R07B-5</strain>
    </source>
</reference>
<dbReference type="GO" id="GO:0016757">
    <property type="term" value="F:glycosyltransferase activity"/>
    <property type="evidence" value="ECO:0007669"/>
    <property type="project" value="InterPro"/>
</dbReference>
<gene>
    <name evidence="2" type="ORF">NP493_470g01019</name>
</gene>
<keyword evidence="1" id="KW-0812">Transmembrane</keyword>
<feature type="transmembrane region" description="Helical" evidence="1">
    <location>
        <begin position="72"/>
        <end position="90"/>
    </location>
</feature>
<name>A0AAD9KY50_RIDPI</name>
<feature type="transmembrane region" description="Helical" evidence="1">
    <location>
        <begin position="35"/>
        <end position="60"/>
    </location>
</feature>
<dbReference type="GO" id="GO:0006506">
    <property type="term" value="P:GPI anchor biosynthetic process"/>
    <property type="evidence" value="ECO:0007669"/>
    <property type="project" value="InterPro"/>
</dbReference>
<organism evidence="2 3">
    <name type="scientific">Ridgeia piscesae</name>
    <name type="common">Tubeworm</name>
    <dbReference type="NCBI Taxonomy" id="27915"/>
    <lineage>
        <taxon>Eukaryota</taxon>
        <taxon>Metazoa</taxon>
        <taxon>Spiralia</taxon>
        <taxon>Lophotrochozoa</taxon>
        <taxon>Annelida</taxon>
        <taxon>Polychaeta</taxon>
        <taxon>Sedentaria</taxon>
        <taxon>Canalipalpata</taxon>
        <taxon>Sabellida</taxon>
        <taxon>Siboglinidae</taxon>
        <taxon>Ridgeia</taxon>
    </lineage>
</organism>
<evidence type="ECO:0000313" key="3">
    <source>
        <dbReference type="Proteomes" id="UP001209878"/>
    </source>
</evidence>
<comment type="caution">
    <text evidence="2">The sequence shown here is derived from an EMBL/GenBank/DDBJ whole genome shotgun (WGS) entry which is preliminary data.</text>
</comment>
<accession>A0AAD9KY50</accession>
<dbReference type="EMBL" id="JAODUO010000470">
    <property type="protein sequence ID" value="KAK2179824.1"/>
    <property type="molecule type" value="Genomic_DNA"/>
</dbReference>
<dbReference type="PANTHER" id="PTHR31410">
    <property type="entry name" value="TRANSMEMBRANE PROTEIN 246"/>
    <property type="match status" value="1"/>
</dbReference>
<evidence type="ECO:0000256" key="1">
    <source>
        <dbReference type="SAM" id="Phobius"/>
    </source>
</evidence>